<evidence type="ECO:0000256" key="4">
    <source>
        <dbReference type="ARBA" id="ARBA00022759"/>
    </source>
</evidence>
<keyword evidence="6" id="KW-0695">RNA-directed DNA polymerase</keyword>
<evidence type="ECO:0000256" key="2">
    <source>
        <dbReference type="ARBA" id="ARBA00022695"/>
    </source>
</evidence>
<feature type="domain" description="Reverse transcriptase RNase H-like" evidence="7">
    <location>
        <begin position="5"/>
        <end position="79"/>
    </location>
</feature>
<dbReference type="GO" id="GO:0004519">
    <property type="term" value="F:endonuclease activity"/>
    <property type="evidence" value="ECO:0007669"/>
    <property type="project" value="UniProtKB-KW"/>
</dbReference>
<evidence type="ECO:0000256" key="6">
    <source>
        <dbReference type="ARBA" id="ARBA00022918"/>
    </source>
</evidence>
<dbReference type="CDD" id="cd09274">
    <property type="entry name" value="RNase_HI_RT_Ty3"/>
    <property type="match status" value="1"/>
</dbReference>
<keyword evidence="1" id="KW-0808">Transferase</keyword>
<proteinExistence type="predicted"/>
<dbReference type="InterPro" id="IPR043502">
    <property type="entry name" value="DNA/RNA_pol_sf"/>
</dbReference>
<gene>
    <name evidence="8" type="ORF">CB5_LOCUS22917</name>
</gene>
<keyword evidence="3" id="KW-0540">Nuclease</keyword>
<protein>
    <recommendedName>
        <fullName evidence="7">Reverse transcriptase RNase H-like domain-containing protein</fullName>
    </recommendedName>
</protein>
<name>A0A6V7QA37_ANACO</name>
<evidence type="ECO:0000256" key="1">
    <source>
        <dbReference type="ARBA" id="ARBA00022679"/>
    </source>
</evidence>
<evidence type="ECO:0000259" key="7">
    <source>
        <dbReference type="Pfam" id="PF17917"/>
    </source>
</evidence>
<sequence length="151" mass="17983">MQYGRVIAYTSRQLKDYEKNYPTHDLELAAVIFVLKLWRHYLYGEHCKIFTDHKSLKYLFTQKELNLRQRRWLELLKDYDISIQYHPGKANVVADALSRKSVQSLSMMITQQRPLLEELQRLRFEVVSPGSTARLMSIVLQPTLLDRIREK</sequence>
<reference evidence="8" key="1">
    <citation type="submission" date="2020-07" db="EMBL/GenBank/DDBJ databases">
        <authorList>
            <person name="Lin J."/>
        </authorList>
    </citation>
    <scope>NUCLEOTIDE SEQUENCE</scope>
</reference>
<dbReference type="EMBL" id="LR862134">
    <property type="protein sequence ID" value="CAD1839706.1"/>
    <property type="molecule type" value="Genomic_DNA"/>
</dbReference>
<dbReference type="PANTHER" id="PTHR34072">
    <property type="entry name" value="ENZYMATIC POLYPROTEIN-RELATED"/>
    <property type="match status" value="1"/>
</dbReference>
<evidence type="ECO:0000256" key="3">
    <source>
        <dbReference type="ARBA" id="ARBA00022722"/>
    </source>
</evidence>
<dbReference type="Gene3D" id="3.10.20.370">
    <property type="match status" value="1"/>
</dbReference>
<keyword evidence="5" id="KW-0378">Hydrolase</keyword>
<dbReference type="InterPro" id="IPR041373">
    <property type="entry name" value="RT_RNaseH"/>
</dbReference>
<organism evidence="8">
    <name type="scientific">Ananas comosus var. bracteatus</name>
    <name type="common">red pineapple</name>
    <dbReference type="NCBI Taxonomy" id="296719"/>
    <lineage>
        <taxon>Eukaryota</taxon>
        <taxon>Viridiplantae</taxon>
        <taxon>Streptophyta</taxon>
        <taxon>Embryophyta</taxon>
        <taxon>Tracheophyta</taxon>
        <taxon>Spermatophyta</taxon>
        <taxon>Magnoliopsida</taxon>
        <taxon>Liliopsida</taxon>
        <taxon>Poales</taxon>
        <taxon>Bromeliaceae</taxon>
        <taxon>Bromelioideae</taxon>
        <taxon>Ananas</taxon>
    </lineage>
</organism>
<dbReference type="GO" id="GO:0003964">
    <property type="term" value="F:RNA-directed DNA polymerase activity"/>
    <property type="evidence" value="ECO:0007669"/>
    <property type="project" value="UniProtKB-KW"/>
</dbReference>
<dbReference type="Pfam" id="PF17917">
    <property type="entry name" value="RT_RNaseH"/>
    <property type="match status" value="1"/>
</dbReference>
<accession>A0A6V7QA37</accession>
<dbReference type="AlphaFoldDB" id="A0A6V7QA37"/>
<keyword evidence="2" id="KW-0548">Nucleotidyltransferase</keyword>
<dbReference type="PANTHER" id="PTHR34072:SF59">
    <property type="entry name" value="CCHC-TYPE INTEGRASE"/>
    <property type="match status" value="1"/>
</dbReference>
<keyword evidence="4" id="KW-0255">Endonuclease</keyword>
<evidence type="ECO:0000256" key="5">
    <source>
        <dbReference type="ARBA" id="ARBA00022801"/>
    </source>
</evidence>
<evidence type="ECO:0000313" key="8">
    <source>
        <dbReference type="EMBL" id="CAD1839706.1"/>
    </source>
</evidence>
<dbReference type="GO" id="GO:0016787">
    <property type="term" value="F:hydrolase activity"/>
    <property type="evidence" value="ECO:0007669"/>
    <property type="project" value="UniProtKB-KW"/>
</dbReference>
<dbReference type="SUPFAM" id="SSF56672">
    <property type="entry name" value="DNA/RNA polymerases"/>
    <property type="match status" value="1"/>
</dbReference>